<evidence type="ECO:0000313" key="2">
    <source>
        <dbReference type="Proteomes" id="UP001229346"/>
    </source>
</evidence>
<organism evidence="1 2">
    <name type="scientific">Paenibacillus harenae</name>
    <dbReference type="NCBI Taxonomy" id="306543"/>
    <lineage>
        <taxon>Bacteria</taxon>
        <taxon>Bacillati</taxon>
        <taxon>Bacillota</taxon>
        <taxon>Bacilli</taxon>
        <taxon>Bacillales</taxon>
        <taxon>Paenibacillaceae</taxon>
        <taxon>Paenibacillus</taxon>
    </lineage>
</organism>
<gene>
    <name evidence="1" type="ORF">J2T15_004331</name>
</gene>
<evidence type="ECO:0000313" key="1">
    <source>
        <dbReference type="EMBL" id="MDQ0114874.1"/>
    </source>
</evidence>
<dbReference type="EMBL" id="JAUSSU010000009">
    <property type="protein sequence ID" value="MDQ0114874.1"/>
    <property type="molecule type" value="Genomic_DNA"/>
</dbReference>
<keyword evidence="2" id="KW-1185">Reference proteome</keyword>
<accession>A0ABT9U5F6</accession>
<dbReference type="Proteomes" id="UP001229346">
    <property type="component" value="Unassembled WGS sequence"/>
</dbReference>
<protein>
    <submittedName>
        <fullName evidence="1">Uncharacterized protein</fullName>
    </submittedName>
</protein>
<reference evidence="1 2" key="1">
    <citation type="submission" date="2023-07" db="EMBL/GenBank/DDBJ databases">
        <title>Sorghum-associated microbial communities from plants grown in Nebraska, USA.</title>
        <authorList>
            <person name="Schachtman D."/>
        </authorList>
    </citation>
    <scope>NUCLEOTIDE SEQUENCE [LARGE SCALE GENOMIC DNA]</scope>
    <source>
        <strain evidence="1 2">CC482</strain>
    </source>
</reference>
<name>A0ABT9U5F6_PAEHA</name>
<sequence length="48" mass="5496">MKPFGLTFLMIPKNTSAYAQILMNKIDPVALNRTEKSRKIFFGTFLCV</sequence>
<comment type="caution">
    <text evidence="1">The sequence shown here is derived from an EMBL/GenBank/DDBJ whole genome shotgun (WGS) entry which is preliminary data.</text>
</comment>
<proteinExistence type="predicted"/>